<dbReference type="Proteomes" id="UP000053467">
    <property type="component" value="Unassembled WGS sequence"/>
</dbReference>
<evidence type="ECO:0000256" key="8">
    <source>
        <dbReference type="SAM" id="Phobius"/>
    </source>
</evidence>
<dbReference type="GO" id="GO:0016763">
    <property type="term" value="F:pentosyltransferase activity"/>
    <property type="evidence" value="ECO:0007669"/>
    <property type="project" value="TreeGrafter"/>
</dbReference>
<keyword evidence="5 8" id="KW-0812">Transmembrane</keyword>
<dbReference type="GO" id="GO:0009103">
    <property type="term" value="P:lipopolysaccharide biosynthetic process"/>
    <property type="evidence" value="ECO:0007669"/>
    <property type="project" value="UniProtKB-ARBA"/>
</dbReference>
<gene>
    <name evidence="9" type="ORF">XE03_0956</name>
</gene>
<proteinExistence type="predicted"/>
<keyword evidence="7 8" id="KW-0472">Membrane</keyword>
<feature type="transmembrane region" description="Helical" evidence="8">
    <location>
        <begin position="220"/>
        <end position="242"/>
    </location>
</feature>
<feature type="transmembrane region" description="Helical" evidence="8">
    <location>
        <begin position="128"/>
        <end position="149"/>
    </location>
</feature>
<feature type="transmembrane region" description="Helical" evidence="8">
    <location>
        <begin position="333"/>
        <end position="351"/>
    </location>
</feature>
<name>A0A117M6J1_UNCT6</name>
<evidence type="ECO:0000313" key="9">
    <source>
        <dbReference type="EMBL" id="KUK87160.1"/>
    </source>
</evidence>
<evidence type="ECO:0000256" key="2">
    <source>
        <dbReference type="ARBA" id="ARBA00022475"/>
    </source>
</evidence>
<evidence type="ECO:0000313" key="10">
    <source>
        <dbReference type="Proteomes" id="UP000053467"/>
    </source>
</evidence>
<feature type="transmembrane region" description="Helical" evidence="8">
    <location>
        <begin position="284"/>
        <end position="303"/>
    </location>
</feature>
<accession>A0A117M6J1</accession>
<dbReference type="PANTHER" id="PTHR33908:SF11">
    <property type="entry name" value="MEMBRANE PROTEIN"/>
    <property type="match status" value="1"/>
</dbReference>
<dbReference type="GO" id="GO:0005886">
    <property type="term" value="C:plasma membrane"/>
    <property type="evidence" value="ECO:0007669"/>
    <property type="project" value="UniProtKB-SubCell"/>
</dbReference>
<dbReference type="AlphaFoldDB" id="A0A117M6J1"/>
<comment type="caution">
    <text evidence="9">The sequence shown here is derived from an EMBL/GenBank/DDBJ whole genome shotgun (WGS) entry which is preliminary data.</text>
</comment>
<keyword evidence="6 8" id="KW-1133">Transmembrane helix</keyword>
<feature type="transmembrane region" description="Helical" evidence="8">
    <location>
        <begin position="363"/>
        <end position="385"/>
    </location>
</feature>
<feature type="transmembrane region" description="Helical" evidence="8">
    <location>
        <begin position="179"/>
        <end position="208"/>
    </location>
</feature>
<evidence type="ECO:0000256" key="6">
    <source>
        <dbReference type="ARBA" id="ARBA00022989"/>
    </source>
</evidence>
<keyword evidence="4" id="KW-0808">Transferase</keyword>
<feature type="transmembrane region" description="Helical" evidence="8">
    <location>
        <begin position="104"/>
        <end position="122"/>
    </location>
</feature>
<dbReference type="InterPro" id="IPR050297">
    <property type="entry name" value="LipidA_mod_glycosyltrf_83"/>
</dbReference>
<comment type="subcellular location">
    <subcellularLocation>
        <location evidence="1">Cell membrane</location>
        <topology evidence="1">Multi-pass membrane protein</topology>
    </subcellularLocation>
</comment>
<dbReference type="EMBL" id="LGGX01000007">
    <property type="protein sequence ID" value="KUK87160.1"/>
    <property type="molecule type" value="Genomic_DNA"/>
</dbReference>
<reference evidence="10" key="1">
    <citation type="journal article" date="2015" name="MBio">
        <title>Genome-Resolved Metagenomic Analysis Reveals Roles for Candidate Phyla and Other Microbial Community Members in Biogeochemical Transformations in Oil Reservoirs.</title>
        <authorList>
            <person name="Hu P."/>
            <person name="Tom L."/>
            <person name="Singh A."/>
            <person name="Thomas B.C."/>
            <person name="Baker B.J."/>
            <person name="Piceno Y.M."/>
            <person name="Andersen G.L."/>
            <person name="Banfield J.F."/>
        </authorList>
    </citation>
    <scope>NUCLEOTIDE SEQUENCE [LARGE SCALE GENOMIC DNA]</scope>
</reference>
<feature type="transmembrane region" description="Helical" evidence="8">
    <location>
        <begin position="310"/>
        <end position="327"/>
    </location>
</feature>
<evidence type="ECO:0008006" key="11">
    <source>
        <dbReference type="Google" id="ProtNLM"/>
    </source>
</evidence>
<organism evidence="9 10">
    <name type="scientific">candidate division TA06 bacterium 34_109</name>
    <dbReference type="NCBI Taxonomy" id="1635277"/>
    <lineage>
        <taxon>Bacteria</taxon>
        <taxon>Bacteria division TA06</taxon>
    </lineage>
</organism>
<evidence type="ECO:0000256" key="3">
    <source>
        <dbReference type="ARBA" id="ARBA00022676"/>
    </source>
</evidence>
<evidence type="ECO:0000256" key="5">
    <source>
        <dbReference type="ARBA" id="ARBA00022692"/>
    </source>
</evidence>
<evidence type="ECO:0000256" key="7">
    <source>
        <dbReference type="ARBA" id="ARBA00023136"/>
    </source>
</evidence>
<keyword evidence="3" id="KW-0328">Glycosyltransferase</keyword>
<protein>
    <recommendedName>
        <fullName evidence="11">Glycosyltransferase RgtA/B/C/D-like domain-containing protein</fullName>
    </recommendedName>
</protein>
<sequence>MSSIWGIELLTILKEKCSMFFMKKMEKLTVFLLFAFILTFKLDSITKVWVDEPWYANTAYNFAKSNILENTNVGMRGGDDNFFYTFLLGLFYKVFPTTLYSGRLFSSILGLILLTIFFKYIVEKNYYISFLRILALAYIITNVNYIVIFRTIRPESLGILLTMVSVYLLSHPLNVKNTILLSIFSFLSFLTHPSYAFLSISVFIILLFNTIFNGKESKKCLIYFVLTNIFLILLFILFIILIKKQSLPLFFKDWFPRVNDTKGLKFGSTFYKIKDFVKDYSLGIKRVFILFYEILSVIIGIFYFKKNETYKNLSILAVFFLFFNFFILKQISLRFFSTISLFSFLIILETIKNCKEEKKSFRTTLFTLLTVIYILNNFAGMIFLYSKDKNNTPYSLIEKRISETVPENTVTLSLLNLWFPLKNTYNINEYTLLEKKGFKTYEEILEKNKPDYIIITEYLTRAEATTSGRYLGNSKKRFFTDYINFVFHYMKDGYMLFDTIETIGYGTIKIFKKEPATGK</sequence>
<keyword evidence="2" id="KW-1003">Cell membrane</keyword>
<dbReference type="PANTHER" id="PTHR33908">
    <property type="entry name" value="MANNOSYLTRANSFERASE YKCB-RELATED"/>
    <property type="match status" value="1"/>
</dbReference>
<evidence type="ECO:0000256" key="1">
    <source>
        <dbReference type="ARBA" id="ARBA00004651"/>
    </source>
</evidence>
<evidence type="ECO:0000256" key="4">
    <source>
        <dbReference type="ARBA" id="ARBA00022679"/>
    </source>
</evidence>